<name>A0AAJ8WVI9_SALET</name>
<evidence type="ECO:0000313" key="1">
    <source>
        <dbReference type="EMBL" id="EFZ06246.1"/>
    </source>
</evidence>
<dbReference type="Proteomes" id="UP000003971">
    <property type="component" value="Chromosome"/>
</dbReference>
<proteinExistence type="predicted"/>
<protein>
    <submittedName>
        <fullName evidence="1">Uncharacterized protein</fullName>
    </submittedName>
</protein>
<organism evidence="1 2">
    <name type="scientific">Salmonella enterica subsp. enterica serovar Choleraesuis str. SCSA50</name>
    <dbReference type="NCBI Taxonomy" id="904139"/>
    <lineage>
        <taxon>Bacteria</taxon>
        <taxon>Pseudomonadati</taxon>
        <taxon>Pseudomonadota</taxon>
        <taxon>Gammaproteobacteria</taxon>
        <taxon>Enterobacterales</taxon>
        <taxon>Enterobacteriaceae</taxon>
        <taxon>Salmonella</taxon>
    </lineage>
</organism>
<dbReference type="EMBL" id="CM001062">
    <property type="protein sequence ID" value="EFZ06246.1"/>
    <property type="molecule type" value="Genomic_DNA"/>
</dbReference>
<accession>A0AAJ8WVI9</accession>
<dbReference type="AlphaFoldDB" id="A0AAJ8WVI9"/>
<sequence length="49" mass="5851">MTCLRCIGIFLPETTDRVFRRSFCGWLWEVLSVLWGEYLYATENMKDIS</sequence>
<evidence type="ECO:0000313" key="2">
    <source>
        <dbReference type="Proteomes" id="UP000003971"/>
    </source>
</evidence>
<gene>
    <name evidence="1" type="ORF">SCA50_1747</name>
</gene>
<reference evidence="1 2" key="1">
    <citation type="journal article" date="2011" name="J. Bacteriol.">
        <title>Genome sequences of Salmonella enterica serovar typhimurium, Choleraesuis, Dublin, and Gallinarum strains of well- defined virulence in food-producing animals.</title>
        <authorList>
            <person name="Richardson E.J."/>
            <person name="Limaye B."/>
            <person name="Inamdar H."/>
            <person name="Datta A."/>
            <person name="Manjari K.S."/>
            <person name="Pullinger G.D."/>
            <person name="Thomson N.R."/>
            <person name="Joshi R.R."/>
            <person name="Watson M."/>
            <person name="Stevens M.P."/>
        </authorList>
    </citation>
    <scope>NUCLEOTIDE SEQUENCE [LARGE SCALE GENOMIC DNA]</scope>
    <source>
        <strain evidence="1">A50</strain>
    </source>
</reference>